<dbReference type="EMBL" id="CP042436">
    <property type="protein sequence ID" value="QEC62435.1"/>
    <property type="molecule type" value="Genomic_DNA"/>
</dbReference>
<dbReference type="OrthoDB" id="621570at2"/>
<dbReference type="Proteomes" id="UP000321479">
    <property type="component" value="Chromosome"/>
</dbReference>
<dbReference type="AlphaFoldDB" id="A0A5B8UUI8"/>
<feature type="domain" description="RagB/SusD" evidence="6">
    <location>
        <begin position="343"/>
        <end position="485"/>
    </location>
</feature>
<accession>A0A5B8UUI8</accession>
<protein>
    <submittedName>
        <fullName evidence="8">RagB/SusD family nutrient uptake outer membrane protein</fullName>
    </submittedName>
</protein>
<evidence type="ECO:0000259" key="6">
    <source>
        <dbReference type="Pfam" id="PF07980"/>
    </source>
</evidence>
<evidence type="ECO:0000313" key="8">
    <source>
        <dbReference type="EMBL" id="QEC62435.1"/>
    </source>
</evidence>
<evidence type="ECO:0000259" key="7">
    <source>
        <dbReference type="Pfam" id="PF14322"/>
    </source>
</evidence>
<dbReference type="Pfam" id="PF07980">
    <property type="entry name" value="SusD_RagB"/>
    <property type="match status" value="1"/>
</dbReference>
<dbReference type="Pfam" id="PF14322">
    <property type="entry name" value="SusD-like_3"/>
    <property type="match status" value="1"/>
</dbReference>
<dbReference type="PROSITE" id="PS51257">
    <property type="entry name" value="PROKAR_LIPOPROTEIN"/>
    <property type="match status" value="1"/>
</dbReference>
<keyword evidence="3" id="KW-0732">Signal</keyword>
<evidence type="ECO:0000313" key="9">
    <source>
        <dbReference type="Proteomes" id="UP000321479"/>
    </source>
</evidence>
<reference evidence="8 9" key="1">
    <citation type="journal article" date="2017" name="Curr. Microbiol.">
        <title>Mucilaginibacter ginsenosidivorans sp. nov., Isolated from Soil of Ginseng Field.</title>
        <authorList>
            <person name="Kim M.M."/>
            <person name="Siddiqi M.Z."/>
            <person name="Im W.T."/>
        </authorList>
    </citation>
    <scope>NUCLEOTIDE SEQUENCE [LARGE SCALE GENOMIC DNA]</scope>
    <source>
        <strain evidence="8 9">Gsoil 3017</strain>
    </source>
</reference>
<comment type="subcellular location">
    <subcellularLocation>
        <location evidence="1">Cell outer membrane</location>
    </subcellularLocation>
</comment>
<keyword evidence="5" id="KW-0998">Cell outer membrane</keyword>
<dbReference type="InterPro" id="IPR011990">
    <property type="entry name" value="TPR-like_helical_dom_sf"/>
</dbReference>
<organism evidence="8 9">
    <name type="scientific">Mucilaginibacter ginsenosidivorans</name>
    <dbReference type="NCBI Taxonomy" id="398053"/>
    <lineage>
        <taxon>Bacteria</taxon>
        <taxon>Pseudomonadati</taxon>
        <taxon>Bacteroidota</taxon>
        <taxon>Sphingobacteriia</taxon>
        <taxon>Sphingobacteriales</taxon>
        <taxon>Sphingobacteriaceae</taxon>
        <taxon>Mucilaginibacter</taxon>
    </lineage>
</organism>
<dbReference type="Gene3D" id="1.25.40.390">
    <property type="match status" value="1"/>
</dbReference>
<feature type="domain" description="SusD-like N-terminal" evidence="7">
    <location>
        <begin position="116"/>
        <end position="242"/>
    </location>
</feature>
<dbReference type="InterPro" id="IPR033985">
    <property type="entry name" value="SusD-like_N"/>
</dbReference>
<dbReference type="SUPFAM" id="SSF48452">
    <property type="entry name" value="TPR-like"/>
    <property type="match status" value="1"/>
</dbReference>
<dbReference type="CDD" id="cd08977">
    <property type="entry name" value="SusD"/>
    <property type="match status" value="1"/>
</dbReference>
<comment type="similarity">
    <text evidence="2">Belongs to the SusD family.</text>
</comment>
<proteinExistence type="inferred from homology"/>
<name>A0A5B8UUI8_9SPHI</name>
<gene>
    <name evidence="8" type="ORF">FRZ54_07490</name>
</gene>
<evidence type="ECO:0000256" key="5">
    <source>
        <dbReference type="ARBA" id="ARBA00023237"/>
    </source>
</evidence>
<sequence length="485" mass="54244">MKSHKEIKNWLRITKWSFAILPFIFAACKKMVSVPEPVDSITTKEVFATDAQANSAIAGIYTQMINPPTTSIVFSNGATTLYPGLSADELIDFYGPADDGYFDSNSIQVAKFGYGYVNNFIWTPAYSNIYGANAIIEGIASSTSGALHDNVKKELTGEAKFIRAFCYFYLTNMFGDVPLALTVDFNRTALMYRTPQAQIYNQIIQDLKDAQTALPDDYSAGLGERVRPNKWAATALLARVYLFKGDWADAELQASAVINNSSLFSLEPMVGNVFNTNSKEAIWQLKQNNIASPYNGTVDAQTFIPYDSNTAPIYILTNSLLNSFETGDLRRKIWVDSTNYGGSTYYFPYKYTLAPSNIQPGGNIPQYYMMLRQAEQYLIRAEARVQLGENNALDDLNSIRNRAGLTSYSGTTDKTSILNAIYHERQVELFAEWGHRWFDLKRTGQANTVLGAIPLKQPWSSNSLLYPIPKTELITDPNLRQNPGY</sequence>
<keyword evidence="9" id="KW-1185">Reference proteome</keyword>
<evidence type="ECO:0000256" key="3">
    <source>
        <dbReference type="ARBA" id="ARBA00022729"/>
    </source>
</evidence>
<evidence type="ECO:0000256" key="4">
    <source>
        <dbReference type="ARBA" id="ARBA00023136"/>
    </source>
</evidence>
<dbReference type="RefSeq" id="WP_147031012.1">
    <property type="nucleotide sequence ID" value="NZ_CP042436.1"/>
</dbReference>
<dbReference type="KEGG" id="mgin:FRZ54_07490"/>
<evidence type="ECO:0000256" key="2">
    <source>
        <dbReference type="ARBA" id="ARBA00006275"/>
    </source>
</evidence>
<dbReference type="GO" id="GO:0009279">
    <property type="term" value="C:cell outer membrane"/>
    <property type="evidence" value="ECO:0007669"/>
    <property type="project" value="UniProtKB-SubCell"/>
</dbReference>
<dbReference type="InterPro" id="IPR012944">
    <property type="entry name" value="SusD_RagB_dom"/>
</dbReference>
<evidence type="ECO:0000256" key="1">
    <source>
        <dbReference type="ARBA" id="ARBA00004442"/>
    </source>
</evidence>
<keyword evidence="4" id="KW-0472">Membrane</keyword>